<feature type="compositionally biased region" description="Polar residues" evidence="1">
    <location>
        <begin position="396"/>
        <end position="408"/>
    </location>
</feature>
<feature type="compositionally biased region" description="Polar residues" evidence="1">
    <location>
        <begin position="181"/>
        <end position="193"/>
    </location>
</feature>
<name>A0ABR2J6U1_9PEZI</name>
<feature type="region of interest" description="Disordered" evidence="1">
    <location>
        <begin position="1"/>
        <end position="577"/>
    </location>
</feature>
<accession>A0ABR2J6U1</accession>
<keyword evidence="3" id="KW-1185">Reference proteome</keyword>
<feature type="region of interest" description="Disordered" evidence="1">
    <location>
        <begin position="650"/>
        <end position="721"/>
    </location>
</feature>
<proteinExistence type="predicted"/>
<organism evidence="2 3">
    <name type="scientific">Apiospora arundinis</name>
    <dbReference type="NCBI Taxonomy" id="335852"/>
    <lineage>
        <taxon>Eukaryota</taxon>
        <taxon>Fungi</taxon>
        <taxon>Dikarya</taxon>
        <taxon>Ascomycota</taxon>
        <taxon>Pezizomycotina</taxon>
        <taxon>Sordariomycetes</taxon>
        <taxon>Xylariomycetidae</taxon>
        <taxon>Amphisphaeriales</taxon>
        <taxon>Apiosporaceae</taxon>
        <taxon>Apiospora</taxon>
    </lineage>
</organism>
<feature type="compositionally biased region" description="Acidic residues" evidence="1">
    <location>
        <begin position="102"/>
        <end position="112"/>
    </location>
</feature>
<evidence type="ECO:0000256" key="1">
    <source>
        <dbReference type="SAM" id="MobiDB-lite"/>
    </source>
</evidence>
<evidence type="ECO:0000313" key="3">
    <source>
        <dbReference type="Proteomes" id="UP001390339"/>
    </source>
</evidence>
<feature type="compositionally biased region" description="Low complexity" evidence="1">
    <location>
        <begin position="328"/>
        <end position="340"/>
    </location>
</feature>
<feature type="compositionally biased region" description="Polar residues" evidence="1">
    <location>
        <begin position="49"/>
        <end position="63"/>
    </location>
</feature>
<dbReference type="Proteomes" id="UP001390339">
    <property type="component" value="Unassembled WGS sequence"/>
</dbReference>
<evidence type="ECO:0008006" key="4">
    <source>
        <dbReference type="Google" id="ProtNLM"/>
    </source>
</evidence>
<comment type="caution">
    <text evidence="2">The sequence shown here is derived from an EMBL/GenBank/DDBJ whole genome shotgun (WGS) entry which is preliminary data.</text>
</comment>
<reference evidence="2 3" key="1">
    <citation type="journal article" date="2024" name="IMA Fungus">
        <title>Apiospora arundinis, a panoply of carbohydrate-active enzymes and secondary metabolites.</title>
        <authorList>
            <person name="Sorensen T."/>
            <person name="Petersen C."/>
            <person name="Muurmann A.T."/>
            <person name="Christiansen J.V."/>
            <person name="Brundto M.L."/>
            <person name="Overgaard C.K."/>
            <person name="Boysen A.T."/>
            <person name="Wollenberg R.D."/>
            <person name="Larsen T.O."/>
            <person name="Sorensen J.L."/>
            <person name="Nielsen K.L."/>
            <person name="Sondergaard T.E."/>
        </authorList>
    </citation>
    <scope>NUCLEOTIDE SEQUENCE [LARGE SCALE GENOMIC DNA]</scope>
    <source>
        <strain evidence="2 3">AAU 773</strain>
    </source>
</reference>
<sequence>MSGGHKLRTLFTDGHLNSQTVAAGNSSRASTEDADRPSIAGFSDEDPDSQASKWHNNDISSPGSALAGFNANRANRQHHTEQAQQQESSDAQEDRASSEELLYSDDIGDPMSEESPKSFGEEDYVPSQQSTGTNPQVPKRAPRAPPRGSKRNAVRTQNARIPKGWANSPGNIDKGEPGIEQATQVSKSNTTRGKSQKAAQPRFVGASSLHHSTDDSPPTQQGEVEQGKRSLPFKKRVAKKPFEEGNNESGSMASSSKVHATTSTSTKARASVKHKHTAEVRDSDDLEEAEAAKTNDPFDIEGSPEPDSQHTVTDGRSRKRPNPRAKLPSAAKSAQQPKAALGSGSSAEKSPKGKQAFKGKQKRPFDDDIDDDSPAVSPDTAAAKPNSKKRRISPQGYGSRSMKQQGSMTEFPFSNGRGTATHSGPKSRSNTKQSLLDPVTISSDLPSTDSYDEDLQPGYVQSPGPPARQQQGHQSIDEPSMANTFHPLNKKGKTVEASSYKERLIHTDQRDGPSNSDNGHFIGNPDDEFVEHEPEPEPEPSRGVGLTHKTRDNNEGIVVWKRQSPVPKGKNADFTPAIENNLDMDYIPQPGVMVSSDPFTGPRNLEKDKVATKQFKMPRVTSQKISLDSPPQESDTVIAVQPDMFTRNHAANDRLNPWNSQPAPTQPKKKPSSYSPPTRAQETRQYYGKPLEPRRQQQRNTSFVRNVQPRYPQSSPEHDLSTQLNAKTQEYVQLFAPLQPIRHDILQARPFKTSMPQRGSPFDSNVAPVESIPLKNSDQYGYQGGHEYHIHGNDAIDVQERQLTENQRSRSGHLVHQASGGISEMLHEIVTVIHRQLASKEDIMDNVINEYDRGGKKITTTLLKRQQDEFKPTISKFHGNFQDMSKIVARSAQGIEEGTKATVKKVEAFSKNHQKRKHHMLEVRETIRTKLTDSAQG</sequence>
<feature type="compositionally biased region" description="Polar residues" evidence="1">
    <location>
        <begin position="247"/>
        <end position="259"/>
    </location>
</feature>
<feature type="compositionally biased region" description="Basic and acidic residues" evidence="1">
    <location>
        <begin position="499"/>
        <end position="511"/>
    </location>
</feature>
<feature type="compositionally biased region" description="Polar residues" evidence="1">
    <location>
        <begin position="698"/>
        <end position="721"/>
    </location>
</feature>
<protein>
    <recommendedName>
        <fullName evidence="4">Extracellular mutant protein 11 C-terminal domain-containing protein</fullName>
    </recommendedName>
</protein>
<feature type="compositionally biased region" description="Low complexity" evidence="1">
    <location>
        <begin position="260"/>
        <end position="269"/>
    </location>
</feature>
<evidence type="ECO:0000313" key="2">
    <source>
        <dbReference type="EMBL" id="KAK8873360.1"/>
    </source>
</evidence>
<feature type="compositionally biased region" description="Polar residues" evidence="1">
    <location>
        <begin position="126"/>
        <end position="136"/>
    </location>
</feature>
<feature type="compositionally biased region" description="Acidic residues" evidence="1">
    <location>
        <begin position="525"/>
        <end position="538"/>
    </location>
</feature>
<feature type="compositionally biased region" description="Polar residues" evidence="1">
    <location>
        <begin position="15"/>
        <end position="29"/>
    </location>
</feature>
<dbReference type="EMBL" id="JAPCWZ010000003">
    <property type="protein sequence ID" value="KAK8873360.1"/>
    <property type="molecule type" value="Genomic_DNA"/>
</dbReference>
<gene>
    <name evidence="2" type="ORF">PGQ11_003874</name>
</gene>
<feature type="compositionally biased region" description="Polar residues" evidence="1">
    <location>
        <begin position="416"/>
        <end position="449"/>
    </location>
</feature>